<keyword evidence="7" id="KW-1185">Reference proteome</keyword>
<name>A0A6N4QEF8_9LEPT</name>
<comment type="subcellular location">
    <subcellularLocation>
        <location evidence="1">Membrane</location>
        <topology evidence="1">Multi-pass membrane protein</topology>
    </subcellularLocation>
</comment>
<comment type="caution">
    <text evidence="6">The sequence shown here is derived from an EMBL/GenBank/DDBJ whole genome shotgun (WGS) entry which is preliminary data.</text>
</comment>
<organism evidence="6 7">
    <name type="scientific">Leptospira kanakyensis</name>
    <dbReference type="NCBI Taxonomy" id="2484968"/>
    <lineage>
        <taxon>Bacteria</taxon>
        <taxon>Pseudomonadati</taxon>
        <taxon>Spirochaetota</taxon>
        <taxon>Spirochaetia</taxon>
        <taxon>Leptospirales</taxon>
        <taxon>Leptospiraceae</taxon>
        <taxon>Leptospira</taxon>
    </lineage>
</organism>
<feature type="transmembrane region" description="Helical" evidence="5">
    <location>
        <begin position="208"/>
        <end position="226"/>
    </location>
</feature>
<evidence type="ECO:0000256" key="4">
    <source>
        <dbReference type="ARBA" id="ARBA00023136"/>
    </source>
</evidence>
<proteinExistence type="predicted"/>
<feature type="transmembrane region" description="Helical" evidence="5">
    <location>
        <begin position="140"/>
        <end position="162"/>
    </location>
</feature>
<evidence type="ECO:0000256" key="2">
    <source>
        <dbReference type="ARBA" id="ARBA00022692"/>
    </source>
</evidence>
<dbReference type="GO" id="GO:0016020">
    <property type="term" value="C:membrane"/>
    <property type="evidence" value="ECO:0007669"/>
    <property type="project" value="UniProtKB-SubCell"/>
</dbReference>
<gene>
    <name evidence="6" type="ORF">EHQ18_07460</name>
</gene>
<feature type="transmembrane region" description="Helical" evidence="5">
    <location>
        <begin position="355"/>
        <end position="373"/>
    </location>
</feature>
<feature type="transmembrane region" description="Helical" evidence="5">
    <location>
        <begin position="109"/>
        <end position="128"/>
    </location>
</feature>
<evidence type="ECO:0000313" key="7">
    <source>
        <dbReference type="Proteomes" id="UP000297239"/>
    </source>
</evidence>
<feature type="transmembrane region" description="Helical" evidence="5">
    <location>
        <begin position="254"/>
        <end position="273"/>
    </location>
</feature>
<dbReference type="CDD" id="cd13128">
    <property type="entry name" value="MATE_Wzx_like"/>
    <property type="match status" value="1"/>
</dbReference>
<protein>
    <submittedName>
        <fullName evidence="6">Flippase</fullName>
    </submittedName>
</protein>
<dbReference type="Pfam" id="PF01943">
    <property type="entry name" value="Polysacc_synt"/>
    <property type="match status" value="1"/>
</dbReference>
<feature type="transmembrane region" description="Helical" evidence="5">
    <location>
        <begin position="12"/>
        <end position="34"/>
    </location>
</feature>
<feature type="transmembrane region" description="Helical" evidence="5">
    <location>
        <begin position="328"/>
        <end position="348"/>
    </location>
</feature>
<reference evidence="6" key="1">
    <citation type="journal article" date="2019" name="PLoS Negl. Trop. Dis.">
        <title>Revisiting the worldwide diversity of Leptospira species in the environment.</title>
        <authorList>
            <person name="Vincent A.T."/>
            <person name="Schiettekatte O."/>
            <person name="Bourhy P."/>
            <person name="Veyrier F.J."/>
            <person name="Picardeau M."/>
        </authorList>
    </citation>
    <scope>NUCLEOTIDE SEQUENCE [LARGE SCALE GENOMIC DNA]</scope>
    <source>
        <strain evidence="6">201800293</strain>
    </source>
</reference>
<feature type="transmembrane region" description="Helical" evidence="5">
    <location>
        <begin position="80"/>
        <end position="103"/>
    </location>
</feature>
<sequence length="438" mass="50734">MKAILLNSLWFFFDKVFKLAIGFTVSVLLIRYFGPEWFGKYNFLNSIVVLFSVLISFGSEGILIKLLVSEKENKNEILAATFWIHTGFSFIAFIASFFVLYVLRPDSGLYSYFFLLSLPSIFRCFSVVRYVYEALLQIKVVVIIENSVFFSISFIRFLMIIYEYPIEYIFVSFALEGIFASLGLFFYYRIQNGSFLNYKPKLNIIKKILYDSFPIFVSSFAVIVYMKVDQIMIGTMLGDSHLGIYSVGVRLSEFWYFIPIGLSSSFFPILIQLKKEISNQYLNRFLLLHSILFWIAFTGAVMIQFSGNVLVSYLYGINFENSAAVLKIHIWTAIFVFLGVAGSNYFILENLQKLTVYKSLIGLFTNIILNFFWIPTFGIIGAAYATLISQFCANTLFLIFFKQLHPLLKMQFNSLIHFRFNAFKLILMKRINVYGKND</sequence>
<keyword evidence="4 5" id="KW-0472">Membrane</keyword>
<accession>A0A6N4QEF8</accession>
<feature type="transmembrane region" description="Helical" evidence="5">
    <location>
        <begin position="379"/>
        <end position="401"/>
    </location>
</feature>
<dbReference type="RefSeq" id="WP_135638896.1">
    <property type="nucleotide sequence ID" value="NZ_RQFF01000016.1"/>
</dbReference>
<dbReference type="Proteomes" id="UP000297239">
    <property type="component" value="Unassembled WGS sequence"/>
</dbReference>
<dbReference type="OrthoDB" id="5240734at2"/>
<feature type="transmembrane region" description="Helical" evidence="5">
    <location>
        <begin position="168"/>
        <end position="188"/>
    </location>
</feature>
<keyword evidence="2 5" id="KW-0812">Transmembrane</keyword>
<dbReference type="InterPro" id="IPR002797">
    <property type="entry name" value="Polysacc_synth"/>
</dbReference>
<evidence type="ECO:0000256" key="3">
    <source>
        <dbReference type="ARBA" id="ARBA00022989"/>
    </source>
</evidence>
<evidence type="ECO:0000256" key="5">
    <source>
        <dbReference type="SAM" id="Phobius"/>
    </source>
</evidence>
<feature type="transmembrane region" description="Helical" evidence="5">
    <location>
        <begin position="285"/>
        <end position="316"/>
    </location>
</feature>
<evidence type="ECO:0000256" key="1">
    <source>
        <dbReference type="ARBA" id="ARBA00004141"/>
    </source>
</evidence>
<dbReference type="EMBL" id="RQFF01000016">
    <property type="protein sequence ID" value="TGK71797.1"/>
    <property type="molecule type" value="Genomic_DNA"/>
</dbReference>
<dbReference type="AlphaFoldDB" id="A0A6N4QEF8"/>
<feature type="transmembrane region" description="Helical" evidence="5">
    <location>
        <begin position="46"/>
        <end position="68"/>
    </location>
</feature>
<dbReference type="InterPro" id="IPR052556">
    <property type="entry name" value="PolySynth_Transporter"/>
</dbReference>
<dbReference type="PANTHER" id="PTHR43424:SF1">
    <property type="entry name" value="LOCUS PUTATIVE PROTEIN 1-RELATED"/>
    <property type="match status" value="1"/>
</dbReference>
<keyword evidence="3 5" id="KW-1133">Transmembrane helix</keyword>
<dbReference type="PANTHER" id="PTHR43424">
    <property type="entry name" value="LOCUS PUTATIVE PROTEIN 1-RELATED"/>
    <property type="match status" value="1"/>
</dbReference>
<evidence type="ECO:0000313" key="6">
    <source>
        <dbReference type="EMBL" id="TGK71797.1"/>
    </source>
</evidence>